<evidence type="ECO:0000313" key="2">
    <source>
        <dbReference type="EMBL" id="JAH79621.1"/>
    </source>
</evidence>
<organism evidence="2">
    <name type="scientific">Anguilla anguilla</name>
    <name type="common">European freshwater eel</name>
    <name type="synonym">Muraena anguilla</name>
    <dbReference type="NCBI Taxonomy" id="7936"/>
    <lineage>
        <taxon>Eukaryota</taxon>
        <taxon>Metazoa</taxon>
        <taxon>Chordata</taxon>
        <taxon>Craniata</taxon>
        <taxon>Vertebrata</taxon>
        <taxon>Euteleostomi</taxon>
        <taxon>Actinopterygii</taxon>
        <taxon>Neopterygii</taxon>
        <taxon>Teleostei</taxon>
        <taxon>Anguilliformes</taxon>
        <taxon>Anguillidae</taxon>
        <taxon>Anguilla</taxon>
    </lineage>
</organism>
<reference evidence="2" key="2">
    <citation type="journal article" date="2015" name="Fish Shellfish Immunol.">
        <title>Early steps in the European eel (Anguilla anguilla)-Vibrio vulnificus interaction in the gills: Role of the RtxA13 toxin.</title>
        <authorList>
            <person name="Callol A."/>
            <person name="Pajuelo D."/>
            <person name="Ebbesson L."/>
            <person name="Teles M."/>
            <person name="MacKenzie S."/>
            <person name="Amaro C."/>
        </authorList>
    </citation>
    <scope>NUCLEOTIDE SEQUENCE</scope>
</reference>
<accession>A0A0E9VNM1</accession>
<sequence>MHHRNDHSCKNEYECEVACFWIWLPVCALPVSFNFFGHMTVVPCKE</sequence>
<dbReference type="AlphaFoldDB" id="A0A0E9VNM1"/>
<protein>
    <submittedName>
        <fullName evidence="2">Uncharacterized protein</fullName>
    </submittedName>
</protein>
<keyword evidence="1" id="KW-0472">Membrane</keyword>
<evidence type="ECO:0000256" key="1">
    <source>
        <dbReference type="SAM" id="Phobius"/>
    </source>
</evidence>
<proteinExistence type="predicted"/>
<feature type="transmembrane region" description="Helical" evidence="1">
    <location>
        <begin position="20"/>
        <end position="42"/>
    </location>
</feature>
<name>A0A0E9VNM1_ANGAN</name>
<reference evidence="2" key="1">
    <citation type="submission" date="2014-11" db="EMBL/GenBank/DDBJ databases">
        <authorList>
            <person name="Amaro Gonzalez C."/>
        </authorList>
    </citation>
    <scope>NUCLEOTIDE SEQUENCE</scope>
</reference>
<keyword evidence="1" id="KW-1133">Transmembrane helix</keyword>
<dbReference type="EMBL" id="GBXM01028956">
    <property type="protein sequence ID" value="JAH79621.1"/>
    <property type="molecule type" value="Transcribed_RNA"/>
</dbReference>
<keyword evidence="1" id="KW-0812">Transmembrane</keyword>